<reference evidence="7" key="1">
    <citation type="submission" date="2025-08" db="UniProtKB">
        <authorList>
            <consortium name="Ensembl"/>
        </authorList>
    </citation>
    <scope>IDENTIFICATION</scope>
</reference>
<dbReference type="GO" id="GO:0061863">
    <property type="term" value="F:microtubule plus end polymerase"/>
    <property type="evidence" value="ECO:0007669"/>
    <property type="project" value="InterPro"/>
</dbReference>
<feature type="compositionally biased region" description="Low complexity" evidence="5">
    <location>
        <begin position="751"/>
        <end position="767"/>
    </location>
</feature>
<protein>
    <recommendedName>
        <fullName evidence="6">TOG domain-containing protein</fullName>
    </recommendedName>
</protein>
<accession>A0A8C4NG17</accession>
<evidence type="ECO:0000256" key="1">
    <source>
        <dbReference type="ARBA" id="ARBA00004245"/>
    </source>
</evidence>
<feature type="region of interest" description="Disordered" evidence="5">
    <location>
        <begin position="736"/>
        <end position="818"/>
    </location>
</feature>
<dbReference type="InterPro" id="IPR045110">
    <property type="entry name" value="XMAP215"/>
</dbReference>
<dbReference type="Gene3D" id="1.25.10.10">
    <property type="entry name" value="Leucine-rich Repeat Variant"/>
    <property type="match status" value="1"/>
</dbReference>
<dbReference type="Pfam" id="PF21041">
    <property type="entry name" value="XMAP215_CLASP_TOG"/>
    <property type="match status" value="1"/>
</dbReference>
<dbReference type="GO" id="GO:0046785">
    <property type="term" value="P:microtubule polymerization"/>
    <property type="evidence" value="ECO:0007669"/>
    <property type="project" value="InterPro"/>
</dbReference>
<keyword evidence="2" id="KW-0963">Cytoplasm</keyword>
<evidence type="ECO:0000256" key="4">
    <source>
        <dbReference type="SAM" id="Coils"/>
    </source>
</evidence>
<dbReference type="GO" id="GO:0005856">
    <property type="term" value="C:cytoskeleton"/>
    <property type="evidence" value="ECO:0007669"/>
    <property type="project" value="UniProtKB-SubCell"/>
</dbReference>
<feature type="compositionally biased region" description="Basic and acidic residues" evidence="5">
    <location>
        <begin position="802"/>
        <end position="818"/>
    </location>
</feature>
<evidence type="ECO:0000256" key="3">
    <source>
        <dbReference type="ARBA" id="ARBA00023212"/>
    </source>
</evidence>
<keyword evidence="8" id="KW-1185">Reference proteome</keyword>
<dbReference type="Ensembl" id="ENSEBUT00000006757.1">
    <property type="protein sequence ID" value="ENSEBUP00000006303.1"/>
    <property type="gene ID" value="ENSEBUG00000004185.1"/>
</dbReference>
<dbReference type="InterPro" id="IPR048491">
    <property type="entry name" value="XMAP215_CLASP_TOG"/>
</dbReference>
<dbReference type="SMART" id="SM01349">
    <property type="entry name" value="TOG"/>
    <property type="match status" value="1"/>
</dbReference>
<dbReference type="GeneTree" id="ENSGT00390000014757"/>
<keyword evidence="4" id="KW-0175">Coiled coil</keyword>
<sequence length="818" mass="91225">MAPCVARWLQDELFHVDVQHRIKALSVLIEHLDCELDGVISCLDLLLKWLTLRFFESNTTLLMRTLEYLKLLFSALGSANYHLVDYEAQSFVPYLVPKVGEAKDGIRKDVRTIMNLLYKVYPASKMFAFIIEGVKSKNSKQRAECLEELGVLIQNYGINICQPSPAKALREMAGAIGDRDTAVRNAALNAIVMAYNLAGDQALKMIGSLSEKDMSMLEERIKRSAKKGGARPVETYPPASLNTTVVHGPNTTISMASGVKLKAYQNYRTQTRVAQQTPDTQPTLSREFQLELDDIEDEHVVSDMPVLVNCQLDDDILAVPLDILPQLRTTAISTPLDELGGIGADSTLAFVISQVANRNIEAAMRALAQLDELLRTKERSQAISGNVDQLLLATFMQLRLASDTHLNDPGTPTKHVLNLYNCLVSNLVTLFKSGLGKEASADMLKDLVHALLLLLPDPRIEEMEEGPQLLRSINVLLVHMLEHSDPAAIISALIRLLHDCVNSPTNNAKYPELIMKCLWRISRLLPETAHNLKVDRVLLDAHNFLRVYPKDAGRDRKDDLPLRTIKTLLHMLGKLQGPEILEHLGLIENRSESQLEAYLRKVTRTPYRGKADEEKEHNCGRKDEAAHLAKMNDDVAEIFKKIGSKENTREGLSELYDFKCRNPEADLEPFLRCSSVFFQQYVEHGLYAIQIERDGFAQSSSVHTNNGGLPHTASSSITRDDVKAYVERLRLLRQQVGMDNPKDTPLTIGLSRPVSASNPSVPSSSVPPKLPTAPETLGSIQAHVSEPEGVPSPPHSHMNTRNLEDLRKRLDDIKSSKK</sequence>
<keyword evidence="3" id="KW-0206">Cytoskeleton</keyword>
<dbReference type="InterPro" id="IPR016024">
    <property type="entry name" value="ARM-type_fold"/>
</dbReference>
<name>A0A8C4NG17_EPTBU</name>
<comment type="subcellular location">
    <subcellularLocation>
        <location evidence="1">Cytoplasm</location>
        <location evidence="1">Cytoskeleton</location>
    </subcellularLocation>
</comment>
<dbReference type="Proteomes" id="UP000694388">
    <property type="component" value="Unplaced"/>
</dbReference>
<feature type="domain" description="TOG" evidence="6">
    <location>
        <begin position="1"/>
        <end position="230"/>
    </location>
</feature>
<dbReference type="GO" id="GO:0007051">
    <property type="term" value="P:spindle organization"/>
    <property type="evidence" value="ECO:0007669"/>
    <property type="project" value="InterPro"/>
</dbReference>
<dbReference type="InterPro" id="IPR011989">
    <property type="entry name" value="ARM-like"/>
</dbReference>
<evidence type="ECO:0000313" key="7">
    <source>
        <dbReference type="Ensembl" id="ENSEBUP00000006303.1"/>
    </source>
</evidence>
<feature type="coiled-coil region" evidence="4">
    <location>
        <begin position="353"/>
        <end position="380"/>
    </location>
</feature>
<evidence type="ECO:0000313" key="8">
    <source>
        <dbReference type="Proteomes" id="UP000694388"/>
    </source>
</evidence>
<dbReference type="OMA" id="YQLTEHE"/>
<reference evidence="7" key="2">
    <citation type="submission" date="2025-09" db="UniProtKB">
        <authorList>
            <consortium name="Ensembl"/>
        </authorList>
    </citation>
    <scope>IDENTIFICATION</scope>
</reference>
<evidence type="ECO:0000256" key="5">
    <source>
        <dbReference type="SAM" id="MobiDB-lite"/>
    </source>
</evidence>
<evidence type="ECO:0000259" key="6">
    <source>
        <dbReference type="SMART" id="SM01349"/>
    </source>
</evidence>
<evidence type="ECO:0000256" key="2">
    <source>
        <dbReference type="ARBA" id="ARBA00022490"/>
    </source>
</evidence>
<dbReference type="PANTHER" id="PTHR12609">
    <property type="entry name" value="MICROTUBULE ASSOCIATED PROTEIN XMAP215"/>
    <property type="match status" value="1"/>
</dbReference>
<proteinExistence type="predicted"/>
<dbReference type="FunFam" id="1.25.10.10:FF:000050">
    <property type="entry name" value="Cytoskeleton-associated protein 5 isoform X1"/>
    <property type="match status" value="1"/>
</dbReference>
<dbReference type="AlphaFoldDB" id="A0A8C4NG17"/>
<dbReference type="SUPFAM" id="SSF48371">
    <property type="entry name" value="ARM repeat"/>
    <property type="match status" value="1"/>
</dbReference>
<dbReference type="GO" id="GO:0030951">
    <property type="term" value="P:establishment or maintenance of microtubule cytoskeleton polarity"/>
    <property type="evidence" value="ECO:0007669"/>
    <property type="project" value="InterPro"/>
</dbReference>
<dbReference type="InterPro" id="IPR034085">
    <property type="entry name" value="TOG"/>
</dbReference>
<organism evidence="7 8">
    <name type="scientific">Eptatretus burgeri</name>
    <name type="common">Inshore hagfish</name>
    <dbReference type="NCBI Taxonomy" id="7764"/>
    <lineage>
        <taxon>Eukaryota</taxon>
        <taxon>Metazoa</taxon>
        <taxon>Chordata</taxon>
        <taxon>Craniata</taxon>
        <taxon>Vertebrata</taxon>
        <taxon>Cyclostomata</taxon>
        <taxon>Myxini</taxon>
        <taxon>Myxiniformes</taxon>
        <taxon>Myxinidae</taxon>
        <taxon>Eptatretinae</taxon>
        <taxon>Eptatretus</taxon>
    </lineage>
</organism>
<dbReference type="GO" id="GO:0051010">
    <property type="term" value="F:microtubule plus-end binding"/>
    <property type="evidence" value="ECO:0007669"/>
    <property type="project" value="InterPro"/>
</dbReference>